<name>A0A0F9R390_9ZZZZ</name>
<gene>
    <name evidence="1" type="ORF">LCGC14_1021490</name>
</gene>
<dbReference type="AlphaFoldDB" id="A0A0F9R390"/>
<organism evidence="1">
    <name type="scientific">marine sediment metagenome</name>
    <dbReference type="NCBI Taxonomy" id="412755"/>
    <lineage>
        <taxon>unclassified sequences</taxon>
        <taxon>metagenomes</taxon>
        <taxon>ecological metagenomes</taxon>
    </lineage>
</organism>
<accession>A0A0F9R390</accession>
<comment type="caution">
    <text evidence="1">The sequence shown here is derived from an EMBL/GenBank/DDBJ whole genome shotgun (WGS) entry which is preliminary data.</text>
</comment>
<protein>
    <submittedName>
        <fullName evidence="1">Uncharacterized protein</fullName>
    </submittedName>
</protein>
<reference evidence="1" key="1">
    <citation type="journal article" date="2015" name="Nature">
        <title>Complex archaea that bridge the gap between prokaryotes and eukaryotes.</title>
        <authorList>
            <person name="Spang A."/>
            <person name="Saw J.H."/>
            <person name="Jorgensen S.L."/>
            <person name="Zaremba-Niedzwiedzka K."/>
            <person name="Martijn J."/>
            <person name="Lind A.E."/>
            <person name="van Eijk R."/>
            <person name="Schleper C."/>
            <person name="Guy L."/>
            <person name="Ettema T.J."/>
        </authorList>
    </citation>
    <scope>NUCLEOTIDE SEQUENCE</scope>
</reference>
<sequence length="132" mass="15077">MIFSPELESDSHSLESCGICHSKIKKKDAVYNDGLHTEEICPQCYSRNSEEDIKLIVNMFMAFGGYFGRLRDPNFPVKVMLKCLLNEIQANKGTMPIESLKLKLLHLALLHGVTPEEFSMIDNNILKCKYCY</sequence>
<proteinExistence type="predicted"/>
<dbReference type="EMBL" id="LAZR01004085">
    <property type="protein sequence ID" value="KKN11938.1"/>
    <property type="molecule type" value="Genomic_DNA"/>
</dbReference>
<evidence type="ECO:0000313" key="1">
    <source>
        <dbReference type="EMBL" id="KKN11938.1"/>
    </source>
</evidence>